<organism evidence="1 2">
    <name type="scientific">Candidatus Methylomirabilis lanthanidiphila</name>
    <dbReference type="NCBI Taxonomy" id="2211376"/>
    <lineage>
        <taxon>Bacteria</taxon>
        <taxon>Candidatus Methylomirabilota</taxon>
        <taxon>Candidatus Methylomirabilia</taxon>
        <taxon>Candidatus Methylomirabilales</taxon>
        <taxon>Candidatus Methylomirabilaceae</taxon>
        <taxon>Candidatus Methylomirabilis</taxon>
    </lineage>
</organism>
<keyword evidence="2" id="KW-1185">Reference proteome</keyword>
<gene>
    <name evidence="1" type="ORF">MELA_00189</name>
</gene>
<sequence>MPVIRDMPSRSSLSVSELAWRKVRHEITPTLQDAMRQLPNYLSHLNLSRLPPQVVCPGSLLLNWLAVTRPGLSDLEQIAMAEDLLVWAAYRDAKTVWRIEPCLLDALSDCPWPDETPMTAIRLPSRCPVLEWQGPEGPIVVSACYDLLTGQEGTGKLELRLQWLHEQRWLPLAILYNDAPTLSAALEQAQAVALDAARQVQGAPLDIEAPFRSDLARMALILLLYLSGEPDMVKTVHPGAKPHRDVRMRRKDPERWADIREPTVWDVGVEYRKALERWEIEQTREIATHASDRSVRPHMRRAHAHLYWTGPGRTEPRVRFVLPIAVKGKQVEEEAATPIIQSIR</sequence>
<evidence type="ECO:0000313" key="2">
    <source>
        <dbReference type="Proteomes" id="UP000334340"/>
    </source>
</evidence>
<dbReference type="EMBL" id="CABIKM010000003">
    <property type="protein sequence ID" value="VUZ83831.1"/>
    <property type="molecule type" value="Genomic_DNA"/>
</dbReference>
<protein>
    <submittedName>
        <fullName evidence="1">Uncharacterized protein</fullName>
    </submittedName>
</protein>
<dbReference type="Proteomes" id="UP000334340">
    <property type="component" value="Unassembled WGS sequence"/>
</dbReference>
<reference evidence="1 2" key="1">
    <citation type="submission" date="2019-07" db="EMBL/GenBank/DDBJ databases">
        <authorList>
            <person name="Cremers G."/>
        </authorList>
    </citation>
    <scope>NUCLEOTIDE SEQUENCE [LARGE SCALE GENOMIC DNA]</scope>
</reference>
<dbReference type="Pfam" id="PF26125">
    <property type="entry name" value="AcrVA2-like"/>
    <property type="match status" value="1"/>
</dbReference>
<name>A0A564ZET9_9BACT</name>
<proteinExistence type="predicted"/>
<accession>A0A564ZET9</accession>
<evidence type="ECO:0000313" key="1">
    <source>
        <dbReference type="EMBL" id="VUZ83831.1"/>
    </source>
</evidence>
<dbReference type="InterPro" id="IPR058915">
    <property type="entry name" value="AcrVA2-like"/>
</dbReference>
<dbReference type="AlphaFoldDB" id="A0A564ZET9"/>